<keyword evidence="4" id="KW-1185">Reference proteome</keyword>
<proteinExistence type="predicted"/>
<dbReference type="EMBL" id="LNYU01000078">
    <property type="protein sequence ID" value="KTD57009.1"/>
    <property type="molecule type" value="Genomic_DNA"/>
</dbReference>
<evidence type="ECO:0000313" key="4">
    <source>
        <dbReference type="Proteomes" id="UP000054703"/>
    </source>
</evidence>
<protein>
    <submittedName>
        <fullName evidence="3">Dot/Icm system substrate protein LidA</fullName>
    </submittedName>
</protein>
<dbReference type="OrthoDB" id="5654078at2"/>
<comment type="caution">
    <text evidence="3">The sequence shown here is derived from an EMBL/GenBank/DDBJ whole genome shotgun (WGS) entry which is preliminary data.</text>
</comment>
<evidence type="ECO:0000256" key="1">
    <source>
        <dbReference type="SAM" id="Coils"/>
    </source>
</evidence>
<dbReference type="AlphaFoldDB" id="A0A0W0YJ82"/>
<name>A0A0W0YJ82_9GAMM</name>
<evidence type="ECO:0000313" key="3">
    <source>
        <dbReference type="EMBL" id="KTD57009.1"/>
    </source>
</evidence>
<feature type="coiled-coil region" evidence="1">
    <location>
        <begin position="415"/>
        <end position="442"/>
    </location>
</feature>
<accession>A0A0W0YJ82</accession>
<dbReference type="InterPro" id="IPR041463">
    <property type="entry name" value="LidA_long_CC"/>
</dbReference>
<evidence type="ECO:0000259" key="2">
    <source>
        <dbReference type="Pfam" id="PF18641"/>
    </source>
</evidence>
<dbReference type="Gene3D" id="6.10.140.2010">
    <property type="match status" value="1"/>
</dbReference>
<sequence length="601" mass="69808">MPKQSPPVSVNMLNLTPNNVEHLCATIEKSHKYSKKTDAYFSTQFLNRFGFQNPLQVVEFLRSPEGKTTLTLISQELIKIEELNQLKAEQYREELLTTQRHLIFLLMGLMAKDKALAKQACEITQQQIEQKLKETKQSEQTKPGKTSIVDVIDANIKAYTDTLNALDKKLGDLEQKLAEIDDQLIIIENEASLMNEKHAHLTDHIEQLNAYFQLPILHDQPMDHYVAHTNQQIESLTTQLTALKQQNNENNPNAERKHSATHRKIKMLEHQLAFHHAQLKKPPQSAEHVFEFLLEHVRERLNECQQLHENQPSDYLLHELEGLKLQEQGLLHVLQVLRKEKILLNAELEEVNDFSQAHFVVDPNHKPRFQKRGNCYAICTEEMDPDNLSEEDWLQAQLNYDKLKHEVRVAPIHHRECMQHDVEKHQERKQHYKNLRKEFIEQIHDVKASKIQVLQALSSNKTQRALLTQTRENTPLSMSPKPNPVPKMDKDNLSPKFCPKPKHTPVPCSYSFMMRHLERLVPTKAPAPREEDIHKVTLVLESVIPPQHQNDLHKLIDEVSPGKIMSPEDRLGWLHRAKNLIPDVMEPIEPELEPTLSYKLK</sequence>
<keyword evidence="1" id="KW-0175">Coiled coil</keyword>
<dbReference type="RefSeq" id="WP_058514696.1">
    <property type="nucleotide sequence ID" value="NZ_CAAAIH010000005.1"/>
</dbReference>
<organism evidence="3 4">
    <name type="scientific">Legionella santicrucis</name>
    <dbReference type="NCBI Taxonomy" id="45074"/>
    <lineage>
        <taxon>Bacteria</taxon>
        <taxon>Pseudomonadati</taxon>
        <taxon>Pseudomonadota</taxon>
        <taxon>Gammaproteobacteria</taxon>
        <taxon>Legionellales</taxon>
        <taxon>Legionellaceae</taxon>
        <taxon>Legionella</taxon>
    </lineage>
</organism>
<dbReference type="Proteomes" id="UP000054703">
    <property type="component" value="Unassembled WGS sequence"/>
</dbReference>
<gene>
    <name evidence="3" type="primary">lidA</name>
    <name evidence="3" type="ORF">Lsan_2631</name>
</gene>
<feature type="coiled-coil region" evidence="1">
    <location>
        <begin position="156"/>
        <end position="190"/>
    </location>
</feature>
<dbReference type="PATRIC" id="fig|45074.5.peg.2831"/>
<dbReference type="Pfam" id="PF18641">
    <property type="entry name" value="LidA_Long_CC"/>
    <property type="match status" value="1"/>
</dbReference>
<feature type="domain" description="LidA long coiled-coil" evidence="2">
    <location>
        <begin position="263"/>
        <end position="447"/>
    </location>
</feature>
<reference evidence="3 4" key="1">
    <citation type="submission" date="2015-11" db="EMBL/GenBank/DDBJ databases">
        <title>Genomic analysis of 38 Legionella species identifies large and diverse effector repertoires.</title>
        <authorList>
            <person name="Burstein D."/>
            <person name="Amaro F."/>
            <person name="Zusman T."/>
            <person name="Lifshitz Z."/>
            <person name="Cohen O."/>
            <person name="Gilbert J.A."/>
            <person name="Pupko T."/>
            <person name="Shuman H.A."/>
            <person name="Segal G."/>
        </authorList>
    </citation>
    <scope>NUCLEOTIDE SEQUENCE [LARGE SCALE GENOMIC DNA]</scope>
    <source>
        <strain evidence="3 4">SC-63-C7</strain>
    </source>
</reference>